<keyword evidence="3" id="KW-1185">Reference proteome</keyword>
<accession>A0ABP0SHR6</accession>
<comment type="caution">
    <text evidence="2">The sequence shown here is derived from an EMBL/GenBank/DDBJ whole genome shotgun (WGS) entry which is preliminary data.</text>
</comment>
<protein>
    <submittedName>
        <fullName evidence="2">Uncharacterized protein</fullName>
    </submittedName>
</protein>
<name>A0ABP0SHR6_9DINO</name>
<dbReference type="EMBL" id="CAXAMM010043820">
    <property type="protein sequence ID" value="CAK9111917.1"/>
    <property type="molecule type" value="Genomic_DNA"/>
</dbReference>
<organism evidence="2 3">
    <name type="scientific">Durusdinium trenchii</name>
    <dbReference type="NCBI Taxonomy" id="1381693"/>
    <lineage>
        <taxon>Eukaryota</taxon>
        <taxon>Sar</taxon>
        <taxon>Alveolata</taxon>
        <taxon>Dinophyceae</taxon>
        <taxon>Suessiales</taxon>
        <taxon>Symbiodiniaceae</taxon>
        <taxon>Durusdinium</taxon>
    </lineage>
</organism>
<dbReference type="Proteomes" id="UP001642464">
    <property type="component" value="Unassembled WGS sequence"/>
</dbReference>
<reference evidence="2 3" key="1">
    <citation type="submission" date="2024-02" db="EMBL/GenBank/DDBJ databases">
        <authorList>
            <person name="Chen Y."/>
            <person name="Shah S."/>
            <person name="Dougan E. K."/>
            <person name="Thang M."/>
            <person name="Chan C."/>
        </authorList>
    </citation>
    <scope>NUCLEOTIDE SEQUENCE [LARGE SCALE GENOMIC DNA]</scope>
</reference>
<feature type="region of interest" description="Disordered" evidence="1">
    <location>
        <begin position="1"/>
        <end position="56"/>
    </location>
</feature>
<evidence type="ECO:0000313" key="3">
    <source>
        <dbReference type="Proteomes" id="UP001642464"/>
    </source>
</evidence>
<feature type="region of interest" description="Disordered" evidence="1">
    <location>
        <begin position="271"/>
        <end position="315"/>
    </location>
</feature>
<feature type="region of interest" description="Disordered" evidence="1">
    <location>
        <begin position="542"/>
        <end position="562"/>
    </location>
</feature>
<gene>
    <name evidence="2" type="ORF">SCF082_LOCUS51908</name>
</gene>
<feature type="compositionally biased region" description="Low complexity" evidence="1">
    <location>
        <begin position="272"/>
        <end position="286"/>
    </location>
</feature>
<sequence length="562" mass="60850">MSKDQIRGKRGEEQPRHLGEDKAAEPGKVRKQGSRQGSFDDTSSETTVIDTTDSNKGRFSNEEKKILFDLIREDPRLFHEFLHQTKARTYGKKGWMYEIGVRFNQRSPNKRKLDAVRHHLLLRSANRKHHGLEQDAKELLGLAKHALECPTRAVCTRCILLDRYRVQHGLAWCGLHNCITCDASLPHVSKDFDAKQLLLHMERRFHRRMTDTSDDTAPLSPDHHQLCLATGPESPAPISLVGSSNALRVAASACPTHGGANVPKFCSRTPLRTRATSDTTATASVAGPASERDRPLSPENAATSDNPGATPAHEQHAAFPGATTSLMAAASNAPRSLGARLCTARRGAPRPSAIPSPLHSPNLNEAFSTLDHNKGTPSSGRIKPFVEQPSPVGATGSLIGAPESVKVSKQPEVSRKRPRVAAKMSSFGSDGLDLLLRSSKFPRLTQLNTAIQPVSSVPFRFNNPFLRFNAPVSGTTDTRAAIRAPSPLVTAASTQIVSPQPSQQPTIDSTFALESLEAAKRKRTTPSVAALLAFLQHQRDTAPAQASSTSTLPTTSLAFPGL</sequence>
<feature type="region of interest" description="Disordered" evidence="1">
    <location>
        <begin position="404"/>
        <end position="424"/>
    </location>
</feature>
<feature type="compositionally biased region" description="Basic and acidic residues" evidence="1">
    <location>
        <begin position="1"/>
        <end position="28"/>
    </location>
</feature>
<evidence type="ECO:0000313" key="2">
    <source>
        <dbReference type="EMBL" id="CAK9111917.1"/>
    </source>
</evidence>
<proteinExistence type="predicted"/>
<feature type="compositionally biased region" description="Polar residues" evidence="1">
    <location>
        <begin position="34"/>
        <end position="52"/>
    </location>
</feature>
<evidence type="ECO:0000256" key="1">
    <source>
        <dbReference type="SAM" id="MobiDB-lite"/>
    </source>
</evidence>